<evidence type="ECO:0000313" key="1">
    <source>
        <dbReference type="EMBL" id="KAH3864567.1"/>
    </source>
</evidence>
<reference evidence="1" key="1">
    <citation type="journal article" date="2019" name="bioRxiv">
        <title>The Genome of the Zebra Mussel, Dreissena polymorpha: A Resource for Invasive Species Research.</title>
        <authorList>
            <person name="McCartney M.A."/>
            <person name="Auch B."/>
            <person name="Kono T."/>
            <person name="Mallez S."/>
            <person name="Zhang Y."/>
            <person name="Obille A."/>
            <person name="Becker A."/>
            <person name="Abrahante J.E."/>
            <person name="Garbe J."/>
            <person name="Badalamenti J.P."/>
            <person name="Herman A."/>
            <person name="Mangelson H."/>
            <person name="Liachko I."/>
            <person name="Sullivan S."/>
            <person name="Sone E.D."/>
            <person name="Koren S."/>
            <person name="Silverstein K.A.T."/>
            <person name="Beckman K.B."/>
            <person name="Gohl D.M."/>
        </authorList>
    </citation>
    <scope>NUCLEOTIDE SEQUENCE</scope>
    <source>
        <strain evidence="1">Duluth1</strain>
        <tissue evidence="1">Whole animal</tissue>
    </source>
</reference>
<sequence length="53" mass="6262">MNGYLVMQDVVNITRRWSIRRRSRRRQFKEISNSVTLDSQEVLFSPTGSPVLH</sequence>
<reference evidence="1" key="2">
    <citation type="submission" date="2020-11" db="EMBL/GenBank/DDBJ databases">
        <authorList>
            <person name="McCartney M.A."/>
            <person name="Auch B."/>
            <person name="Kono T."/>
            <person name="Mallez S."/>
            <person name="Becker A."/>
            <person name="Gohl D.M."/>
            <person name="Silverstein K.A.T."/>
            <person name="Koren S."/>
            <person name="Bechman K.B."/>
            <person name="Herman A."/>
            <person name="Abrahante J.E."/>
            <person name="Garbe J."/>
        </authorList>
    </citation>
    <scope>NUCLEOTIDE SEQUENCE</scope>
    <source>
        <strain evidence="1">Duluth1</strain>
        <tissue evidence="1">Whole animal</tissue>
    </source>
</reference>
<organism evidence="1 2">
    <name type="scientific">Dreissena polymorpha</name>
    <name type="common">Zebra mussel</name>
    <name type="synonym">Mytilus polymorpha</name>
    <dbReference type="NCBI Taxonomy" id="45954"/>
    <lineage>
        <taxon>Eukaryota</taxon>
        <taxon>Metazoa</taxon>
        <taxon>Spiralia</taxon>
        <taxon>Lophotrochozoa</taxon>
        <taxon>Mollusca</taxon>
        <taxon>Bivalvia</taxon>
        <taxon>Autobranchia</taxon>
        <taxon>Heteroconchia</taxon>
        <taxon>Euheterodonta</taxon>
        <taxon>Imparidentia</taxon>
        <taxon>Neoheterodontei</taxon>
        <taxon>Myida</taxon>
        <taxon>Dreissenoidea</taxon>
        <taxon>Dreissenidae</taxon>
        <taxon>Dreissena</taxon>
    </lineage>
</organism>
<protein>
    <submittedName>
        <fullName evidence="1">Uncharacterized protein</fullName>
    </submittedName>
</protein>
<dbReference type="EMBL" id="JAIWYP010000002">
    <property type="protein sequence ID" value="KAH3864567.1"/>
    <property type="molecule type" value="Genomic_DNA"/>
</dbReference>
<comment type="caution">
    <text evidence="1">The sequence shown here is derived from an EMBL/GenBank/DDBJ whole genome shotgun (WGS) entry which is preliminary data.</text>
</comment>
<gene>
    <name evidence="1" type="ORF">DPMN_027586</name>
</gene>
<accession>A0A9D4LVK4</accession>
<evidence type="ECO:0000313" key="2">
    <source>
        <dbReference type="Proteomes" id="UP000828390"/>
    </source>
</evidence>
<keyword evidence="2" id="KW-1185">Reference proteome</keyword>
<dbReference type="AlphaFoldDB" id="A0A9D4LVK4"/>
<proteinExistence type="predicted"/>
<dbReference type="Proteomes" id="UP000828390">
    <property type="component" value="Unassembled WGS sequence"/>
</dbReference>
<name>A0A9D4LVK4_DREPO</name>